<dbReference type="InterPro" id="IPR022053">
    <property type="entry name" value="DUF3613"/>
</dbReference>
<evidence type="ECO:0008006" key="4">
    <source>
        <dbReference type="Google" id="ProtNLM"/>
    </source>
</evidence>
<reference evidence="3" key="1">
    <citation type="submission" date="2009-06" db="EMBL/GenBank/DDBJ databases">
        <title>Complete sequence of chromosome 1 of Variovorax paradoxus S110.</title>
        <authorList>
            <consortium name="US DOE Joint Genome Institute"/>
            <person name="Lucas S."/>
            <person name="Copeland A."/>
            <person name="Lapidus A."/>
            <person name="Glavina del Rio T."/>
            <person name="Tice H."/>
            <person name="Bruce D."/>
            <person name="Goodwin L."/>
            <person name="Pitluck S."/>
            <person name="Chertkov O."/>
            <person name="Brettin T."/>
            <person name="Detter J.C."/>
            <person name="Han C."/>
            <person name="Larimer F."/>
            <person name="Land M."/>
            <person name="Hauser L."/>
            <person name="Kyrpides N."/>
            <person name="Ovchinnikova G."/>
            <person name="Orwin P."/>
            <person name="Leadbetter J.R."/>
            <person name="Spain J.C."/>
            <person name="Han J.I."/>
        </authorList>
    </citation>
    <scope>NUCLEOTIDE SEQUENCE</scope>
    <source>
        <strain evidence="3">S110</strain>
    </source>
</reference>
<sequence length="139" mass="14652" precursor="true">MNKEFDTVLRAPSACGWVLAILLLPSVVMAQTAAPSGAIIASTTESTQTTPQASSNPPPNGAANTEEADERVYAPLQVGDATQSLLAWQRSGDIASKTSRPIAGPIAQRSYERYLKSFEFPVPERLSSTVKTTTGSGAK</sequence>
<organism evidence="3">
    <name type="scientific">Variovorax paradoxus (strain S110)</name>
    <dbReference type="NCBI Taxonomy" id="543728"/>
    <lineage>
        <taxon>Bacteria</taxon>
        <taxon>Pseudomonadati</taxon>
        <taxon>Pseudomonadota</taxon>
        <taxon>Betaproteobacteria</taxon>
        <taxon>Burkholderiales</taxon>
        <taxon>Comamonadaceae</taxon>
        <taxon>Variovorax</taxon>
    </lineage>
</organism>
<feature type="compositionally biased region" description="Polar residues" evidence="1">
    <location>
        <begin position="41"/>
        <end position="55"/>
    </location>
</feature>
<dbReference type="Pfam" id="PF12266">
    <property type="entry name" value="DUF3613"/>
    <property type="match status" value="1"/>
</dbReference>
<evidence type="ECO:0000256" key="2">
    <source>
        <dbReference type="SAM" id="SignalP"/>
    </source>
</evidence>
<keyword evidence="2" id="KW-0732">Signal</keyword>
<feature type="region of interest" description="Disordered" evidence="1">
    <location>
        <begin position="41"/>
        <end position="71"/>
    </location>
</feature>
<proteinExistence type="predicted"/>
<dbReference type="KEGG" id="vap:Vapar_4451"/>
<dbReference type="STRING" id="543728.Vapar_4451"/>
<evidence type="ECO:0000256" key="1">
    <source>
        <dbReference type="SAM" id="MobiDB-lite"/>
    </source>
</evidence>
<feature type="chain" id="PRO_5002947163" description="DUF3613 domain-containing protein" evidence="2">
    <location>
        <begin position="31"/>
        <end position="139"/>
    </location>
</feature>
<dbReference type="AlphaFoldDB" id="C5CK11"/>
<accession>C5CK11</accession>
<evidence type="ECO:0000313" key="3">
    <source>
        <dbReference type="EMBL" id="ACS21062.1"/>
    </source>
</evidence>
<dbReference type="HOGENOM" id="CLU_1947916_0_0_4"/>
<protein>
    <recommendedName>
        <fullName evidence="4">DUF3613 domain-containing protein</fullName>
    </recommendedName>
</protein>
<gene>
    <name evidence="3" type="ordered locus">Vapar_4451</name>
</gene>
<feature type="signal peptide" evidence="2">
    <location>
        <begin position="1"/>
        <end position="30"/>
    </location>
</feature>
<dbReference type="eggNOG" id="ENOG50339NA">
    <property type="taxonomic scope" value="Bacteria"/>
</dbReference>
<name>C5CK11_VARPS</name>
<dbReference type="EMBL" id="CP001635">
    <property type="protein sequence ID" value="ACS21062.1"/>
    <property type="molecule type" value="Genomic_DNA"/>
</dbReference>